<accession>A0A930VGY4</accession>
<dbReference type="Pfam" id="PF00072">
    <property type="entry name" value="Response_reg"/>
    <property type="match status" value="1"/>
</dbReference>
<dbReference type="RefSeq" id="WP_194707775.1">
    <property type="nucleotide sequence ID" value="NZ_JADKPN010000010.1"/>
</dbReference>
<feature type="domain" description="Response regulatory" evidence="3">
    <location>
        <begin position="4"/>
        <end position="117"/>
    </location>
</feature>
<dbReference type="AlphaFoldDB" id="A0A930VGY4"/>
<dbReference type="Proteomes" id="UP000640489">
    <property type="component" value="Unassembled WGS sequence"/>
</dbReference>
<feature type="modified residue" description="4-aspartylphosphate" evidence="2">
    <location>
        <position position="54"/>
    </location>
</feature>
<dbReference type="PANTHER" id="PTHR44591:SF3">
    <property type="entry name" value="RESPONSE REGULATORY DOMAIN-CONTAINING PROTEIN"/>
    <property type="match status" value="1"/>
</dbReference>
<keyword evidence="5" id="KW-1185">Reference proteome</keyword>
<gene>
    <name evidence="4" type="ORF">ISU07_15745</name>
</gene>
<dbReference type="Gene3D" id="3.40.50.2300">
    <property type="match status" value="1"/>
</dbReference>
<dbReference type="SMART" id="SM00448">
    <property type="entry name" value="REC"/>
    <property type="match status" value="1"/>
</dbReference>
<evidence type="ECO:0000313" key="5">
    <source>
        <dbReference type="Proteomes" id="UP000640489"/>
    </source>
</evidence>
<dbReference type="CDD" id="cd17535">
    <property type="entry name" value="REC_NarL-like"/>
    <property type="match status" value="1"/>
</dbReference>
<evidence type="ECO:0000259" key="3">
    <source>
        <dbReference type="PROSITE" id="PS50110"/>
    </source>
</evidence>
<evidence type="ECO:0000256" key="2">
    <source>
        <dbReference type="PROSITE-ProRule" id="PRU00169"/>
    </source>
</evidence>
<evidence type="ECO:0000256" key="1">
    <source>
        <dbReference type="ARBA" id="ARBA00022553"/>
    </source>
</evidence>
<dbReference type="PROSITE" id="PS50110">
    <property type="entry name" value="RESPONSE_REGULATORY"/>
    <property type="match status" value="1"/>
</dbReference>
<proteinExistence type="predicted"/>
<keyword evidence="1 2" id="KW-0597">Phosphoprotein</keyword>
<name>A0A930VGY4_9ACTN</name>
<dbReference type="InterPro" id="IPR001789">
    <property type="entry name" value="Sig_transdc_resp-reg_receiver"/>
</dbReference>
<evidence type="ECO:0000313" key="4">
    <source>
        <dbReference type="EMBL" id="MBF4764585.1"/>
    </source>
</evidence>
<organism evidence="4 5">
    <name type="scientific">Nocardioides islandensis</name>
    <dbReference type="NCBI Taxonomy" id="433663"/>
    <lineage>
        <taxon>Bacteria</taxon>
        <taxon>Bacillati</taxon>
        <taxon>Actinomycetota</taxon>
        <taxon>Actinomycetes</taxon>
        <taxon>Propionibacteriales</taxon>
        <taxon>Nocardioidaceae</taxon>
        <taxon>Nocardioides</taxon>
    </lineage>
</organism>
<dbReference type="InterPro" id="IPR011006">
    <property type="entry name" value="CheY-like_superfamily"/>
</dbReference>
<comment type="caution">
    <text evidence="4">The sequence shown here is derived from an EMBL/GenBank/DDBJ whole genome shotgun (WGS) entry which is preliminary data.</text>
</comment>
<dbReference type="SUPFAM" id="SSF52172">
    <property type="entry name" value="CheY-like"/>
    <property type="match status" value="1"/>
</dbReference>
<dbReference type="EMBL" id="JADKPN010000010">
    <property type="protein sequence ID" value="MBF4764585.1"/>
    <property type="molecule type" value="Genomic_DNA"/>
</dbReference>
<sequence>MAWTVLIVDDHAGFRASARALLEADGFHVVGEADDGPSALEQARRLHPQVVLLDVQLPGMDGFAVADELAAQSSAPTVVLISSRGRGTFRGRLATTSARGFITKAEFSGECLSQVLS</sequence>
<dbReference type="PANTHER" id="PTHR44591">
    <property type="entry name" value="STRESS RESPONSE REGULATOR PROTEIN 1"/>
    <property type="match status" value="1"/>
</dbReference>
<dbReference type="GO" id="GO:0000160">
    <property type="term" value="P:phosphorelay signal transduction system"/>
    <property type="evidence" value="ECO:0007669"/>
    <property type="project" value="InterPro"/>
</dbReference>
<reference evidence="4" key="1">
    <citation type="submission" date="2020-11" db="EMBL/GenBank/DDBJ databases">
        <title>Nocardioides sp. nov., isolated from Soil of Cynanchum wilfordii Hemsley rhizosphere.</title>
        <authorList>
            <person name="Lee J.-S."/>
            <person name="Suh M.K."/>
            <person name="Kim J.-S."/>
        </authorList>
    </citation>
    <scope>NUCLEOTIDE SEQUENCE</scope>
    <source>
        <strain evidence="4">KCTC 19275</strain>
    </source>
</reference>
<dbReference type="InterPro" id="IPR058245">
    <property type="entry name" value="NreC/VraR/RcsB-like_REC"/>
</dbReference>
<protein>
    <submittedName>
        <fullName evidence="4">Response regulator</fullName>
    </submittedName>
</protein>
<dbReference type="InterPro" id="IPR050595">
    <property type="entry name" value="Bact_response_regulator"/>
</dbReference>